<feature type="compositionally biased region" description="Basic and acidic residues" evidence="1">
    <location>
        <begin position="328"/>
        <end position="339"/>
    </location>
</feature>
<feature type="compositionally biased region" description="Basic residues" evidence="1">
    <location>
        <begin position="340"/>
        <end position="355"/>
    </location>
</feature>
<feature type="compositionally biased region" description="Low complexity" evidence="1">
    <location>
        <begin position="356"/>
        <end position="371"/>
    </location>
</feature>
<dbReference type="Proteomes" id="UP000253472">
    <property type="component" value="Unassembled WGS sequence"/>
</dbReference>
<feature type="compositionally biased region" description="Low complexity" evidence="1">
    <location>
        <begin position="288"/>
        <end position="299"/>
    </location>
</feature>
<reference evidence="2 3" key="1">
    <citation type="submission" date="2018-06" db="EMBL/GenBank/DDBJ databases">
        <title>Whole genome sequencing of Candida tropicalis (genome annotated by CSBL at Korea University).</title>
        <authorList>
            <person name="Ahn J."/>
        </authorList>
    </citation>
    <scope>NUCLEOTIDE SEQUENCE [LARGE SCALE GENOMIC DNA]</scope>
    <source>
        <strain evidence="2 3">ATCC 20962</strain>
    </source>
</reference>
<dbReference type="EMBL" id="QLNQ01000001">
    <property type="protein sequence ID" value="RCK66930.1"/>
    <property type="molecule type" value="Genomic_DNA"/>
</dbReference>
<protein>
    <submittedName>
        <fullName evidence="2">Uncharacterized protein</fullName>
    </submittedName>
</protein>
<gene>
    <name evidence="2" type="ORF">Cantr_02578</name>
</gene>
<keyword evidence="3" id="KW-1185">Reference proteome</keyword>
<sequence length="646" mass="70662">MNMNVDFFAQMIADASPMLQNPASSNTNGQFISPNPNTFATMNQSNPDFTANAADLSGIDILDFIPAAAVAEQHQIQQQQQQLQQAQQLQQYLQTPKSAVSPKFQLTGGSNFSANPTPAFGAISTFSNGSFATTNSNSSGTFASASVPVSAQFSPITPNVMNFGSQLNLQAHFQQQQQKPIQPVAEQTSSTPSSVQATSNSPTQFSPQQPHYTSASRVSSAGTSIADKNSPTIGLGVSLIEPAPQQTPSITKITKKQPSPHEQAAFQFQQQVNNEASKSTQTHKRETSTSSSATTTTSSKLQTQLNAQLQKLIEQQREKQQQQLLLLKKGEIPKPPELKPKRKSSCRPHKQKRRLQQQAQQQQQIQQLRKISPPPLQPMTGDSPTTIEVASPELDLNNDLSFANNTSAFMFGGNITAEELLSNDPFEALGGSSGVFDCKGDLLSEFIDFEYEETTTGDLEKSITEDDFDFLNLNKRPSATTTATTPQRPVLKKKKSVVSSNNVLGATPTKIAKKTLKKAQSFSAGSTPTFIMNPKLQWTKSQTNEHQRQNSMRRHVSHGHTQSMSDLGGADCNGIVQGMPVFTLSNHYLFVYETADTIYQDESNEDSSTQTTPRKQQNNPMVSEVDLLKNLESGLGEFKLDLPKRR</sequence>
<evidence type="ECO:0000256" key="1">
    <source>
        <dbReference type="SAM" id="MobiDB-lite"/>
    </source>
</evidence>
<feature type="region of interest" description="Disordered" evidence="1">
    <location>
        <begin position="602"/>
        <end position="621"/>
    </location>
</feature>
<feature type="compositionally biased region" description="Low complexity" evidence="1">
    <location>
        <begin position="173"/>
        <end position="187"/>
    </location>
</feature>
<proteinExistence type="predicted"/>
<name>A0A367YME4_9ASCO</name>
<feature type="compositionally biased region" description="Polar residues" evidence="1">
    <location>
        <begin position="188"/>
        <end position="230"/>
    </location>
</feature>
<dbReference type="OrthoDB" id="4025261at2759"/>
<dbReference type="AlphaFoldDB" id="A0A367YME4"/>
<evidence type="ECO:0000313" key="3">
    <source>
        <dbReference type="Proteomes" id="UP000253472"/>
    </source>
</evidence>
<feature type="region of interest" description="Disordered" evidence="1">
    <location>
        <begin position="274"/>
        <end position="299"/>
    </location>
</feature>
<feature type="region of interest" description="Disordered" evidence="1">
    <location>
        <begin position="326"/>
        <end position="383"/>
    </location>
</feature>
<accession>A0A367YME4</accession>
<feature type="region of interest" description="Disordered" evidence="1">
    <location>
        <begin position="173"/>
        <end position="230"/>
    </location>
</feature>
<organism evidence="2 3">
    <name type="scientific">Candida viswanathii</name>
    <dbReference type="NCBI Taxonomy" id="5486"/>
    <lineage>
        <taxon>Eukaryota</taxon>
        <taxon>Fungi</taxon>
        <taxon>Dikarya</taxon>
        <taxon>Ascomycota</taxon>
        <taxon>Saccharomycotina</taxon>
        <taxon>Pichiomycetes</taxon>
        <taxon>Debaryomycetaceae</taxon>
        <taxon>Candida/Lodderomyces clade</taxon>
        <taxon>Candida</taxon>
    </lineage>
</organism>
<feature type="compositionally biased region" description="Polar residues" evidence="1">
    <location>
        <begin position="606"/>
        <end position="621"/>
    </location>
</feature>
<evidence type="ECO:0000313" key="2">
    <source>
        <dbReference type="EMBL" id="RCK66930.1"/>
    </source>
</evidence>
<comment type="caution">
    <text evidence="2">The sequence shown here is derived from an EMBL/GenBank/DDBJ whole genome shotgun (WGS) entry which is preliminary data.</text>
</comment>
<dbReference type="STRING" id="5486.A0A367YME4"/>